<comment type="catalytic activity">
    <reaction evidence="1">
        <text>(S)-muconolactone = (4,5-dihydro-5-oxofuran-2-yl)-acetate</text>
        <dbReference type="Rhea" id="RHEA:12348"/>
        <dbReference type="ChEBI" id="CHEBI:58425"/>
        <dbReference type="ChEBI" id="CHEBI:58736"/>
        <dbReference type="EC" id="5.3.3.4"/>
    </reaction>
</comment>
<evidence type="ECO:0000256" key="5">
    <source>
        <dbReference type="ARBA" id="ARBA00012070"/>
    </source>
</evidence>
<dbReference type="Proteomes" id="UP000309747">
    <property type="component" value="Unassembled WGS sequence"/>
</dbReference>
<evidence type="ECO:0000313" key="12">
    <source>
        <dbReference type="Proteomes" id="UP000309747"/>
    </source>
</evidence>
<dbReference type="InterPro" id="IPR026029">
    <property type="entry name" value="MLI_dom"/>
</dbReference>
<dbReference type="Pfam" id="PF02426">
    <property type="entry name" value="MIase"/>
    <property type="match status" value="1"/>
</dbReference>
<dbReference type="EC" id="5.3.3.4" evidence="5 8"/>
<comment type="caution">
    <text evidence="11">The sequence shown here is derived from an EMBL/GenBank/DDBJ whole genome shotgun (WGS) entry which is preliminary data.</text>
</comment>
<accession>A0A4U0R572</accession>
<evidence type="ECO:0000256" key="2">
    <source>
        <dbReference type="ARBA" id="ARBA00005193"/>
    </source>
</evidence>
<evidence type="ECO:0000256" key="4">
    <source>
        <dbReference type="ARBA" id="ARBA00011365"/>
    </source>
</evidence>
<organism evidence="11 12">
    <name type="scientific">Paracoccus gahaiensis</name>
    <dbReference type="NCBI Taxonomy" id="1706839"/>
    <lineage>
        <taxon>Bacteria</taxon>
        <taxon>Pseudomonadati</taxon>
        <taxon>Pseudomonadota</taxon>
        <taxon>Alphaproteobacteria</taxon>
        <taxon>Rhodobacterales</taxon>
        <taxon>Paracoccaceae</taxon>
        <taxon>Paracoccus</taxon>
    </lineage>
</organism>
<comment type="subunit">
    <text evidence="4">Homodecamer.</text>
</comment>
<evidence type="ECO:0000259" key="10">
    <source>
        <dbReference type="Pfam" id="PF02426"/>
    </source>
</evidence>
<dbReference type="NCBIfam" id="TIGR03221">
    <property type="entry name" value="muco_delta"/>
    <property type="match status" value="1"/>
</dbReference>
<proteinExistence type="inferred from homology"/>
<evidence type="ECO:0000256" key="7">
    <source>
        <dbReference type="ARBA" id="ARBA00023235"/>
    </source>
</evidence>
<dbReference type="RefSeq" id="WP_136887637.1">
    <property type="nucleotide sequence ID" value="NZ_SUNI01000037.1"/>
</dbReference>
<evidence type="ECO:0000313" key="11">
    <source>
        <dbReference type="EMBL" id="TJZ89372.1"/>
    </source>
</evidence>
<evidence type="ECO:0000256" key="3">
    <source>
        <dbReference type="ARBA" id="ARBA00010882"/>
    </source>
</evidence>
<keyword evidence="7 11" id="KW-0413">Isomerase</keyword>
<comment type="similarity">
    <text evidence="3">Belongs to the muconolactone Delta-isomerase family.</text>
</comment>
<feature type="domain" description="Muconolactone isomerase" evidence="10">
    <location>
        <begin position="1"/>
        <end position="89"/>
    </location>
</feature>
<dbReference type="InterPro" id="IPR011008">
    <property type="entry name" value="Dimeric_a/b-barrel"/>
</dbReference>
<name>A0A4U0R572_9RHOB</name>
<keyword evidence="6" id="KW-0058">Aromatic hydrocarbons catabolism</keyword>
<evidence type="ECO:0000256" key="9">
    <source>
        <dbReference type="SAM" id="MobiDB-lite"/>
    </source>
</evidence>
<sequence>MLYQVIMTVDLPRDLPAEEAAQILAQEKAYSQDLQRSGKWRHIWRIAGQYANCSIFDVRDHDELHQILSGLPLFPFMDISVTPLLRHPSAIGRGRPLVIPNGGEGAPPTQFPKESRRRTQ</sequence>
<evidence type="ECO:0000256" key="6">
    <source>
        <dbReference type="ARBA" id="ARBA00022797"/>
    </source>
</evidence>
<protein>
    <recommendedName>
        <fullName evidence="5 8">Muconolactone Delta-isomerase</fullName>
        <ecNumber evidence="5 8">5.3.3.4</ecNumber>
    </recommendedName>
</protein>
<dbReference type="SUPFAM" id="SSF54909">
    <property type="entry name" value="Dimeric alpha+beta barrel"/>
    <property type="match status" value="1"/>
</dbReference>
<dbReference type="Gene3D" id="3.30.70.1060">
    <property type="entry name" value="Dimeric alpha+beta barrel"/>
    <property type="match status" value="1"/>
</dbReference>
<reference evidence="11 12" key="1">
    <citation type="submission" date="2019-04" db="EMBL/GenBank/DDBJ databases">
        <authorList>
            <person name="Li J."/>
        </authorList>
    </citation>
    <scope>NUCLEOTIDE SEQUENCE [LARGE SCALE GENOMIC DNA]</scope>
    <source>
        <strain evidence="11 12">KCTC 42687</strain>
    </source>
</reference>
<comment type="pathway">
    <text evidence="2">Aromatic compound metabolism; beta-ketoadipate pathway; 5-oxo-4,5-dihydro-2-furylacetate from catechol: step 3/3.</text>
</comment>
<gene>
    <name evidence="11" type="primary">catC</name>
    <name evidence="11" type="ORF">FA743_18955</name>
</gene>
<dbReference type="AlphaFoldDB" id="A0A4U0R572"/>
<dbReference type="GO" id="GO:0042952">
    <property type="term" value="P:beta-ketoadipate pathway"/>
    <property type="evidence" value="ECO:0007669"/>
    <property type="project" value="UniProtKB-UniRule"/>
</dbReference>
<keyword evidence="12" id="KW-1185">Reference proteome</keyword>
<dbReference type="GO" id="GO:0016159">
    <property type="term" value="F:muconolactone delta-isomerase activity"/>
    <property type="evidence" value="ECO:0007669"/>
    <property type="project" value="UniProtKB-UniRule"/>
</dbReference>
<dbReference type="InterPro" id="IPR003464">
    <property type="entry name" value="Muconolactone_d_Isoase"/>
</dbReference>
<dbReference type="UniPathway" id="UPA00157">
    <property type="reaction ID" value="UER00260"/>
</dbReference>
<dbReference type="EMBL" id="SUNI01000037">
    <property type="protein sequence ID" value="TJZ89372.1"/>
    <property type="molecule type" value="Genomic_DNA"/>
</dbReference>
<feature type="region of interest" description="Disordered" evidence="9">
    <location>
        <begin position="95"/>
        <end position="120"/>
    </location>
</feature>
<dbReference type="OrthoDB" id="2889526at2"/>
<evidence type="ECO:0000256" key="1">
    <source>
        <dbReference type="ARBA" id="ARBA00001739"/>
    </source>
</evidence>
<evidence type="ECO:0000256" key="8">
    <source>
        <dbReference type="NCBIfam" id="TIGR03221"/>
    </source>
</evidence>